<evidence type="ECO:0000313" key="1">
    <source>
        <dbReference type="EMBL" id="KAK8860421.1"/>
    </source>
</evidence>
<organism evidence="1 2">
    <name type="scientific">Tritrichomonas musculus</name>
    <dbReference type="NCBI Taxonomy" id="1915356"/>
    <lineage>
        <taxon>Eukaryota</taxon>
        <taxon>Metamonada</taxon>
        <taxon>Parabasalia</taxon>
        <taxon>Tritrichomonadida</taxon>
        <taxon>Tritrichomonadidae</taxon>
        <taxon>Tritrichomonas</taxon>
    </lineage>
</organism>
<proteinExistence type="predicted"/>
<sequence>MNNPVLVPSIGIGKCIDIFGKTEGQAIHKNLLKFEFRSASSLKDQIDFLQEIYPNITVRKTIKLLSISNDRYYHVTKNDTDLGPSTSILTSQQLLSKEEEQIIIHKIESQQKQHDCLSSKDIREIAEAIYQARTGIIRCFTPAWFFEFKIRYIDSIEKVKANCLDDKRAMLSIDDVNRYIHAIEEMM</sequence>
<reference evidence="1 2" key="1">
    <citation type="submission" date="2024-04" db="EMBL/GenBank/DDBJ databases">
        <title>Tritrichomonas musculus Genome.</title>
        <authorList>
            <person name="Alves-Ferreira E."/>
            <person name="Grigg M."/>
            <person name="Lorenzi H."/>
            <person name="Galac M."/>
        </authorList>
    </citation>
    <scope>NUCLEOTIDE SEQUENCE [LARGE SCALE GENOMIC DNA]</scope>
    <source>
        <strain evidence="1 2">EAF2021</strain>
    </source>
</reference>
<gene>
    <name evidence="1" type="ORF">M9Y10_012086</name>
</gene>
<accession>A0ABR2IBS3</accession>
<dbReference type="Proteomes" id="UP001470230">
    <property type="component" value="Unassembled WGS sequence"/>
</dbReference>
<protein>
    <submittedName>
        <fullName evidence="1">Uncharacterized protein</fullName>
    </submittedName>
</protein>
<evidence type="ECO:0000313" key="2">
    <source>
        <dbReference type="Proteomes" id="UP001470230"/>
    </source>
</evidence>
<comment type="caution">
    <text evidence="1">The sequence shown here is derived from an EMBL/GenBank/DDBJ whole genome shotgun (WGS) entry which is preliminary data.</text>
</comment>
<name>A0ABR2IBS3_9EUKA</name>
<dbReference type="EMBL" id="JAPFFF010000018">
    <property type="protein sequence ID" value="KAK8860421.1"/>
    <property type="molecule type" value="Genomic_DNA"/>
</dbReference>
<keyword evidence="2" id="KW-1185">Reference proteome</keyword>